<evidence type="ECO:0000313" key="6">
    <source>
        <dbReference type="Proteomes" id="UP000655225"/>
    </source>
</evidence>
<evidence type="ECO:0000256" key="3">
    <source>
        <dbReference type="ARBA" id="ARBA00012756"/>
    </source>
</evidence>
<dbReference type="PRINTS" id="PR00742">
    <property type="entry name" value="GLHYDRLASE35"/>
</dbReference>
<evidence type="ECO:0000256" key="1">
    <source>
        <dbReference type="ARBA" id="ARBA00001412"/>
    </source>
</evidence>
<evidence type="ECO:0000313" key="5">
    <source>
        <dbReference type="EMBL" id="KAF8405418.1"/>
    </source>
</evidence>
<dbReference type="GO" id="GO:0005975">
    <property type="term" value="P:carbohydrate metabolic process"/>
    <property type="evidence" value="ECO:0007669"/>
    <property type="project" value="InterPro"/>
</dbReference>
<organism evidence="5 6">
    <name type="scientific">Tetracentron sinense</name>
    <name type="common">Spur-leaf</name>
    <dbReference type="NCBI Taxonomy" id="13715"/>
    <lineage>
        <taxon>Eukaryota</taxon>
        <taxon>Viridiplantae</taxon>
        <taxon>Streptophyta</taxon>
        <taxon>Embryophyta</taxon>
        <taxon>Tracheophyta</taxon>
        <taxon>Spermatophyta</taxon>
        <taxon>Magnoliopsida</taxon>
        <taxon>Trochodendrales</taxon>
        <taxon>Trochodendraceae</taxon>
        <taxon>Tetracentron</taxon>
    </lineage>
</organism>
<keyword evidence="6" id="KW-1185">Reference proteome</keyword>
<dbReference type="SUPFAM" id="SSF51445">
    <property type="entry name" value="(Trans)glycosidases"/>
    <property type="match status" value="1"/>
</dbReference>
<evidence type="ECO:0000259" key="4">
    <source>
        <dbReference type="Pfam" id="PF01301"/>
    </source>
</evidence>
<name>A0A835DJ28_TETSI</name>
<feature type="domain" description="Glycoside hydrolase 35 catalytic" evidence="4">
    <location>
        <begin position="7"/>
        <end position="88"/>
    </location>
</feature>
<proteinExistence type="inferred from homology"/>
<protein>
    <recommendedName>
        <fullName evidence="3">beta-galactosidase</fullName>
        <ecNumber evidence="3">3.2.1.23</ecNumber>
    </recommendedName>
</protein>
<dbReference type="OrthoDB" id="1433858at2759"/>
<dbReference type="GO" id="GO:0004565">
    <property type="term" value="F:beta-galactosidase activity"/>
    <property type="evidence" value="ECO:0007669"/>
    <property type="project" value="UniProtKB-EC"/>
</dbReference>
<dbReference type="PANTHER" id="PTHR23421">
    <property type="entry name" value="BETA-GALACTOSIDASE RELATED"/>
    <property type="match status" value="1"/>
</dbReference>
<dbReference type="AlphaFoldDB" id="A0A835DJ28"/>
<accession>A0A835DJ28</accession>
<comment type="caution">
    <text evidence="5">The sequence shown here is derived from an EMBL/GenBank/DDBJ whole genome shotgun (WGS) entry which is preliminary data.</text>
</comment>
<comment type="similarity">
    <text evidence="2">Belongs to the glycosyl hydrolase 35 family.</text>
</comment>
<comment type="catalytic activity">
    <reaction evidence="1">
        <text>Hydrolysis of terminal non-reducing beta-D-galactose residues in beta-D-galactosides.</text>
        <dbReference type="EC" id="3.2.1.23"/>
    </reaction>
</comment>
<dbReference type="Proteomes" id="UP000655225">
    <property type="component" value="Unassembled WGS sequence"/>
</dbReference>
<sequence>MGFFGDDRYRVFGDPPYQRTAEDLAFSVAGFFSKNGTLANYYMYYGGTNFGRTSSSFVTTRYYDEAPLDEYGLQKDLKWGHLRDLHSALRLCKKALLWGRTSVQKLGKELEAQIYEKPGSSVCAASCATTILEHLQLQLSGVANLGHVMHAFINGEYVGSGHVNNIEKSFIFQKPISLKTGTNHISLLGMTVGFPVKNSKHWHTLMLLKATPPLLLIYPVWPKGWFGSMVEALAVTGYPISPLGKPSQSDIAWERLAVQYRWSEGYSTRKRNRVRVITKTLAVQVRCGQSYTPAVTLAATNLAKTV</sequence>
<gene>
    <name evidence="5" type="ORF">HHK36_010324</name>
</gene>
<dbReference type="Gene3D" id="3.20.20.80">
    <property type="entry name" value="Glycosidases"/>
    <property type="match status" value="1"/>
</dbReference>
<dbReference type="InterPro" id="IPR031330">
    <property type="entry name" value="Gly_Hdrlase_35_cat"/>
</dbReference>
<dbReference type="InterPro" id="IPR017853">
    <property type="entry name" value="GH"/>
</dbReference>
<dbReference type="EMBL" id="JABCRI010000006">
    <property type="protein sequence ID" value="KAF8405418.1"/>
    <property type="molecule type" value="Genomic_DNA"/>
</dbReference>
<dbReference type="InterPro" id="IPR001944">
    <property type="entry name" value="Glycoside_Hdrlase_35"/>
</dbReference>
<reference evidence="5 6" key="1">
    <citation type="submission" date="2020-04" db="EMBL/GenBank/DDBJ databases">
        <title>Plant Genome Project.</title>
        <authorList>
            <person name="Zhang R.-G."/>
        </authorList>
    </citation>
    <scope>NUCLEOTIDE SEQUENCE [LARGE SCALE GENOMIC DNA]</scope>
    <source>
        <strain evidence="5">YNK0</strain>
        <tissue evidence="5">Leaf</tissue>
    </source>
</reference>
<dbReference type="Pfam" id="PF01301">
    <property type="entry name" value="Glyco_hydro_35"/>
    <property type="match status" value="1"/>
</dbReference>
<evidence type="ECO:0000256" key="2">
    <source>
        <dbReference type="ARBA" id="ARBA00009809"/>
    </source>
</evidence>
<dbReference type="EC" id="3.2.1.23" evidence="3"/>